<comment type="caution">
    <text evidence="2">The sequence shown here is derived from an EMBL/GenBank/DDBJ whole genome shotgun (WGS) entry which is preliminary data.</text>
</comment>
<protein>
    <submittedName>
        <fullName evidence="2">Uncharacterized protein</fullName>
    </submittedName>
</protein>
<accession>X1CHA4</accession>
<name>X1CHA4_9ZZZZ</name>
<organism evidence="2">
    <name type="scientific">marine sediment metagenome</name>
    <dbReference type="NCBI Taxonomy" id="412755"/>
    <lineage>
        <taxon>unclassified sequences</taxon>
        <taxon>metagenomes</taxon>
        <taxon>ecological metagenomes</taxon>
    </lineage>
</organism>
<reference evidence="2" key="1">
    <citation type="journal article" date="2014" name="Front. Microbiol.">
        <title>High frequency of phylogenetically diverse reductive dehalogenase-homologous genes in deep subseafloor sedimentary metagenomes.</title>
        <authorList>
            <person name="Kawai M."/>
            <person name="Futagami T."/>
            <person name="Toyoda A."/>
            <person name="Takaki Y."/>
            <person name="Nishi S."/>
            <person name="Hori S."/>
            <person name="Arai W."/>
            <person name="Tsubouchi T."/>
            <person name="Morono Y."/>
            <person name="Uchiyama I."/>
            <person name="Ito T."/>
            <person name="Fujiyama A."/>
            <person name="Inagaki F."/>
            <person name="Takami H."/>
        </authorList>
    </citation>
    <scope>NUCLEOTIDE SEQUENCE</scope>
    <source>
        <strain evidence="2">Expedition CK06-06</strain>
    </source>
</reference>
<feature type="region of interest" description="Disordered" evidence="1">
    <location>
        <begin position="112"/>
        <end position="134"/>
    </location>
</feature>
<feature type="compositionally biased region" description="Pro residues" evidence="1">
    <location>
        <begin position="119"/>
        <end position="134"/>
    </location>
</feature>
<feature type="non-terminal residue" evidence="2">
    <location>
        <position position="1"/>
    </location>
</feature>
<proteinExistence type="predicted"/>
<dbReference type="AlphaFoldDB" id="X1CHA4"/>
<evidence type="ECO:0000313" key="2">
    <source>
        <dbReference type="EMBL" id="GAH07701.1"/>
    </source>
</evidence>
<evidence type="ECO:0000256" key="1">
    <source>
        <dbReference type="SAM" id="MobiDB-lite"/>
    </source>
</evidence>
<sequence length="134" mass="14686">GRSPFDGKTPAQGRVYFSGIPESFSIHNNIEQSAFIGPYEALEQALAKSLSSESGAAIFYSPVIWHQGIYMDTEDTRDPWSNVDYTEKTSTIRKQRRRTFHVSDACATTVTPADAQGQLPPPGIPVVFDPPNPG</sequence>
<dbReference type="EMBL" id="BART01032133">
    <property type="protein sequence ID" value="GAH07701.1"/>
    <property type="molecule type" value="Genomic_DNA"/>
</dbReference>
<gene>
    <name evidence="2" type="ORF">S01H4_55636</name>
</gene>